<evidence type="ECO:0000259" key="5">
    <source>
        <dbReference type="Pfam" id="PF01814"/>
    </source>
</evidence>
<keyword evidence="3" id="KW-0479">Metal-binding</keyword>
<dbReference type="RefSeq" id="WP_078486482.1">
    <property type="nucleotide sequence ID" value="NZ_MPRJ01000024.1"/>
</dbReference>
<evidence type="ECO:0000256" key="4">
    <source>
        <dbReference type="ARBA" id="ARBA00023004"/>
    </source>
</evidence>
<sequence length="139" mass="16182">MMLLINPDDPRYRLDVKSMDETHLEFIELVNKLGSAHRDEFRILFEDLVEHTKAHFNAENELMHESGFPAIREHMGEHERILGDLNRMEMRVSLGNTLIPRAYVKDSLPGWLELHAQTMDSALTAHLKSRIQHTIQIDT</sequence>
<gene>
    <name evidence="6" type="ORF">BOW51_05240</name>
</gene>
<evidence type="ECO:0000256" key="3">
    <source>
        <dbReference type="ARBA" id="ARBA00022723"/>
    </source>
</evidence>
<dbReference type="SUPFAM" id="SSF47188">
    <property type="entry name" value="Hemerythrin-like"/>
    <property type="match status" value="1"/>
</dbReference>
<accession>A0A1T2KVG1</accession>
<keyword evidence="4" id="KW-0408">Iron</keyword>
<evidence type="ECO:0000313" key="7">
    <source>
        <dbReference type="Proteomes" id="UP000190896"/>
    </source>
</evidence>
<dbReference type="InterPro" id="IPR012312">
    <property type="entry name" value="Hemerythrin-like"/>
</dbReference>
<dbReference type="InterPro" id="IPR050669">
    <property type="entry name" value="Hemerythrin"/>
</dbReference>
<name>A0A1T2KVG1_9GAMM</name>
<keyword evidence="2" id="KW-0561">Oxygen transport</keyword>
<evidence type="ECO:0000256" key="1">
    <source>
        <dbReference type="ARBA" id="ARBA00010587"/>
    </source>
</evidence>
<dbReference type="PANTHER" id="PTHR37164">
    <property type="entry name" value="BACTERIOHEMERYTHRIN"/>
    <property type="match status" value="1"/>
</dbReference>
<dbReference type="PANTHER" id="PTHR37164:SF1">
    <property type="entry name" value="BACTERIOHEMERYTHRIN"/>
    <property type="match status" value="1"/>
</dbReference>
<dbReference type="OrthoDB" id="5296936at2"/>
<dbReference type="Pfam" id="PF01814">
    <property type="entry name" value="Hemerythrin"/>
    <property type="match status" value="1"/>
</dbReference>
<dbReference type="PROSITE" id="PS00550">
    <property type="entry name" value="HEMERYTHRINS"/>
    <property type="match status" value="1"/>
</dbReference>
<evidence type="ECO:0000313" key="6">
    <source>
        <dbReference type="EMBL" id="OOZ36858.1"/>
    </source>
</evidence>
<keyword evidence="2" id="KW-0813">Transport</keyword>
<dbReference type="AlphaFoldDB" id="A0A1T2KVG1"/>
<dbReference type="Proteomes" id="UP000190896">
    <property type="component" value="Unassembled WGS sequence"/>
</dbReference>
<dbReference type="NCBIfam" id="TIGR02481">
    <property type="entry name" value="hemeryth_dom"/>
    <property type="match status" value="1"/>
</dbReference>
<dbReference type="CDD" id="cd12107">
    <property type="entry name" value="Hemerythrin"/>
    <property type="match status" value="1"/>
</dbReference>
<dbReference type="Gene3D" id="1.20.120.50">
    <property type="entry name" value="Hemerythrin-like"/>
    <property type="match status" value="1"/>
</dbReference>
<feature type="domain" description="Hemerythrin-like" evidence="5">
    <location>
        <begin position="16"/>
        <end position="123"/>
    </location>
</feature>
<dbReference type="InterPro" id="IPR035938">
    <property type="entry name" value="Hemerythrin-like_sf"/>
</dbReference>
<dbReference type="InterPro" id="IPR012827">
    <property type="entry name" value="Hemerythrin_metal-bd"/>
</dbReference>
<proteinExistence type="inferred from homology"/>
<reference evidence="6 7" key="1">
    <citation type="submission" date="2016-11" db="EMBL/GenBank/DDBJ databases">
        <title>Mixed transmission modes and dynamic genome evolution in an obligate animal-bacterial symbiosis.</title>
        <authorList>
            <person name="Russell S.L."/>
            <person name="Corbett-Detig R.B."/>
            <person name="Cavanaugh C.M."/>
        </authorList>
    </citation>
    <scope>NUCLEOTIDE SEQUENCE [LARGE SCALE GENOMIC DNA]</scope>
    <source>
        <strain evidence="6">Se-Cadez</strain>
    </source>
</reference>
<keyword evidence="7" id="KW-1185">Reference proteome</keyword>
<dbReference type="EMBL" id="MPRJ01000024">
    <property type="protein sequence ID" value="OOZ36858.1"/>
    <property type="molecule type" value="Genomic_DNA"/>
</dbReference>
<dbReference type="InterPro" id="IPR016131">
    <property type="entry name" value="Haemerythrin_Fe_BS"/>
</dbReference>
<comment type="similarity">
    <text evidence="1">Belongs to the hemerythrin family.</text>
</comment>
<evidence type="ECO:0000256" key="2">
    <source>
        <dbReference type="ARBA" id="ARBA00022621"/>
    </source>
</evidence>
<dbReference type="GO" id="GO:0005344">
    <property type="term" value="F:oxygen carrier activity"/>
    <property type="evidence" value="ECO:0007669"/>
    <property type="project" value="UniProtKB-KW"/>
</dbReference>
<comment type="caution">
    <text evidence="6">The sequence shown here is derived from an EMBL/GenBank/DDBJ whole genome shotgun (WGS) entry which is preliminary data.</text>
</comment>
<protein>
    <recommendedName>
        <fullName evidence="5">Hemerythrin-like domain-containing protein</fullName>
    </recommendedName>
</protein>
<organism evidence="6 7">
    <name type="scientific">Solemya velesiana gill symbiont</name>
    <dbReference type="NCBI Taxonomy" id="1918948"/>
    <lineage>
        <taxon>Bacteria</taxon>
        <taxon>Pseudomonadati</taxon>
        <taxon>Pseudomonadota</taxon>
        <taxon>Gammaproteobacteria</taxon>
        <taxon>sulfur-oxidizing symbionts</taxon>
    </lineage>
</organism>
<dbReference type="GO" id="GO:0046872">
    <property type="term" value="F:metal ion binding"/>
    <property type="evidence" value="ECO:0007669"/>
    <property type="project" value="UniProtKB-KW"/>
</dbReference>